<keyword evidence="2" id="KW-1185">Reference proteome</keyword>
<evidence type="ECO:0008006" key="3">
    <source>
        <dbReference type="Google" id="ProtNLM"/>
    </source>
</evidence>
<dbReference type="EMBL" id="AP006270">
    <property type="protein sequence ID" value="BAC67310.1"/>
    <property type="molecule type" value="Genomic_DNA"/>
</dbReference>
<proteinExistence type="predicted"/>
<sequence>MDFVKSFSEIIFKNISNAAKVAKVNTYLKQYYQKLDYEDTFTVKLVKIVNLFLQEKIEVEDLQHLLNSTDGLNLTINQVNYLYYQAVNNNNVIHILQLFTKGHCLTDEHINDIAAFIVYEINNAIIQKV</sequence>
<name>Q80LN7_NPVAH</name>
<reference evidence="1 2" key="1">
    <citation type="journal article" date="2003" name="Virology">
        <title>Genome sequence and organization of a nucleopolyhedrovirus isolated from the smaller tea tortrix, Adoxophyes honmai.</title>
        <authorList>
            <person name="Nakai M."/>
            <person name="Goto C."/>
            <person name="Kang W."/>
            <person name="Shikata M."/>
            <person name="Luque T."/>
            <person name="Kunimi Y."/>
        </authorList>
    </citation>
    <scope>NUCLEOTIDE SEQUENCE [LARGE SCALE GENOMIC DNA]</scope>
    <source>
        <strain evidence="1 2">ADN001</strain>
    </source>
</reference>
<dbReference type="Pfam" id="PF06648">
    <property type="entry name" value="AcMNPV_Ac75"/>
    <property type="match status" value="1"/>
</dbReference>
<dbReference type="RefSeq" id="NP_818706.1">
    <property type="nucleotide sequence ID" value="NC_004690.1"/>
</dbReference>
<dbReference type="InterPro" id="IPR010594">
    <property type="entry name" value="AcMNPV_Ac75"/>
</dbReference>
<accession>Q80LN7</accession>
<dbReference type="Proteomes" id="UP000232720">
    <property type="component" value="Genome"/>
</dbReference>
<organismHost>
    <name type="scientific">Adoxophyes honmai</name>
    <name type="common">Smaller tea tortrix moth</name>
    <dbReference type="NCBI Taxonomy" id="85585"/>
</organismHost>
<evidence type="ECO:0000313" key="2">
    <source>
        <dbReference type="Proteomes" id="UP000232720"/>
    </source>
</evidence>
<organism evidence="1 2">
    <name type="scientific">Adoxophyes honmai nucleopolyhedrovirus</name>
    <dbReference type="NCBI Taxonomy" id="224399"/>
    <lineage>
        <taxon>Viruses</taxon>
        <taxon>Viruses incertae sedis</taxon>
        <taxon>Naldaviricetes</taxon>
        <taxon>Lefavirales</taxon>
        <taxon>Baculoviridae</taxon>
        <taxon>Alphabaculovirus</taxon>
        <taxon>Alphabaculovirus adhonmai</taxon>
    </lineage>
</organism>
<protein>
    <recommendedName>
        <fullName evidence="3">Ac75-like protein</fullName>
    </recommendedName>
</protein>
<dbReference type="KEGG" id="vg:1485745"/>
<evidence type="ECO:0000313" key="1">
    <source>
        <dbReference type="EMBL" id="BAC67310.1"/>
    </source>
</evidence>
<dbReference type="GeneID" id="1485745"/>